<dbReference type="PANTHER" id="PTHR32347">
    <property type="entry name" value="EFFLUX SYSTEM COMPONENT YKNX-RELATED"/>
    <property type="match status" value="1"/>
</dbReference>
<comment type="subcellular location">
    <subcellularLocation>
        <location evidence="1">Cell envelope</location>
    </subcellularLocation>
</comment>
<reference evidence="5 6" key="1">
    <citation type="submission" date="2020-08" db="EMBL/GenBank/DDBJ databases">
        <title>Genomic Encyclopedia of Type Strains, Phase IV (KMG-IV): sequencing the most valuable type-strain genomes for metagenomic binning, comparative biology and taxonomic classification.</title>
        <authorList>
            <person name="Goeker M."/>
        </authorList>
    </citation>
    <scope>NUCLEOTIDE SEQUENCE [LARGE SCALE GENOMIC DNA]</scope>
    <source>
        <strain evidence="5 6">DSM 25966</strain>
    </source>
</reference>
<feature type="chain" id="PRO_5032841860" evidence="4">
    <location>
        <begin position="41"/>
        <end position="393"/>
    </location>
</feature>
<accession>A0A840ATA3</accession>
<evidence type="ECO:0000256" key="4">
    <source>
        <dbReference type="SAM" id="SignalP"/>
    </source>
</evidence>
<keyword evidence="4" id="KW-0732">Signal</keyword>
<feature type="coiled-coil region" evidence="3">
    <location>
        <begin position="119"/>
        <end position="146"/>
    </location>
</feature>
<evidence type="ECO:0000313" key="6">
    <source>
        <dbReference type="Proteomes" id="UP000553963"/>
    </source>
</evidence>
<dbReference type="InterPro" id="IPR006311">
    <property type="entry name" value="TAT_signal"/>
</dbReference>
<name>A0A840ATA3_9HYPH</name>
<evidence type="ECO:0000313" key="5">
    <source>
        <dbReference type="EMBL" id="MBB3932448.1"/>
    </source>
</evidence>
<protein>
    <submittedName>
        <fullName evidence="5">Multidrug resistance efflux pump</fullName>
    </submittedName>
</protein>
<feature type="signal peptide" evidence="4">
    <location>
        <begin position="1"/>
        <end position="40"/>
    </location>
</feature>
<dbReference type="PROSITE" id="PS51318">
    <property type="entry name" value="TAT"/>
    <property type="match status" value="1"/>
</dbReference>
<keyword evidence="2 3" id="KW-0175">Coiled coil</keyword>
<keyword evidence="6" id="KW-1185">Reference proteome</keyword>
<organism evidence="5 6">
    <name type="scientific">Kaistia hirudinis</name>
    <dbReference type="NCBI Taxonomy" id="1293440"/>
    <lineage>
        <taxon>Bacteria</taxon>
        <taxon>Pseudomonadati</taxon>
        <taxon>Pseudomonadota</taxon>
        <taxon>Alphaproteobacteria</taxon>
        <taxon>Hyphomicrobiales</taxon>
        <taxon>Kaistiaceae</taxon>
        <taxon>Kaistia</taxon>
    </lineage>
</organism>
<dbReference type="RefSeq" id="WP_183400075.1">
    <property type="nucleotide sequence ID" value="NZ_JACIDS010000004.1"/>
</dbReference>
<dbReference type="Proteomes" id="UP000553963">
    <property type="component" value="Unassembled WGS sequence"/>
</dbReference>
<dbReference type="PANTHER" id="PTHR32347:SF23">
    <property type="entry name" value="BLL5650 PROTEIN"/>
    <property type="match status" value="1"/>
</dbReference>
<evidence type="ECO:0000256" key="1">
    <source>
        <dbReference type="ARBA" id="ARBA00004196"/>
    </source>
</evidence>
<evidence type="ECO:0000256" key="3">
    <source>
        <dbReference type="SAM" id="Coils"/>
    </source>
</evidence>
<evidence type="ECO:0000256" key="2">
    <source>
        <dbReference type="ARBA" id="ARBA00023054"/>
    </source>
</evidence>
<comment type="caution">
    <text evidence="5">The sequence shown here is derived from an EMBL/GenBank/DDBJ whole genome shotgun (WGS) entry which is preliminary data.</text>
</comment>
<dbReference type="InterPro" id="IPR050465">
    <property type="entry name" value="UPF0194_transport"/>
</dbReference>
<dbReference type="EMBL" id="JACIDS010000004">
    <property type="protein sequence ID" value="MBB3932448.1"/>
    <property type="molecule type" value="Genomic_DNA"/>
</dbReference>
<proteinExistence type="predicted"/>
<dbReference type="GO" id="GO:0030313">
    <property type="term" value="C:cell envelope"/>
    <property type="evidence" value="ECO:0007669"/>
    <property type="project" value="UniProtKB-SubCell"/>
</dbReference>
<sequence length="393" mass="42532">MAQSMKMDPLGRSAARRRLPAGLAASFLAAALLAAAPAGAASAPSAAIIDARAIFLPEAPDFDVVHPIYAAGPAIVEDIKIGPDEVVTKGQVLLTLRAPLLDEKIATTKASLQRRSDYLQELTGLADQYENAMLTLEAEYRRQIGEAIATIERERDGYKRILEGKTELRSKGLETSGAAFQAQVQYDQSVNELMKQKLALLEVDSRIAQMQKQRYEQFAPLSRQIEDQRIALGELESQYEFLRTIRAPSDGIVNSIFITRGASIDAKDVLLTLSNANPTLQAYAFVDIADVPLLKQGMTVSLRPAHARKEIDHPLSGTIRSISKTPLSRAEARNLFFDDDAVAYFIPGSIVYLVRIALAANTPEGVVGSGDLATLEVRAPADGGPGPAVEQRP</sequence>
<gene>
    <name evidence="5" type="ORF">GGR25_003506</name>
</gene>
<dbReference type="AlphaFoldDB" id="A0A840ATA3"/>